<organism evidence="3 4">
    <name type="scientific">Porphyromonas crevioricanis</name>
    <dbReference type="NCBI Taxonomy" id="393921"/>
    <lineage>
        <taxon>Bacteria</taxon>
        <taxon>Pseudomonadati</taxon>
        <taxon>Bacteroidota</taxon>
        <taxon>Bacteroidia</taxon>
        <taxon>Bacteroidales</taxon>
        <taxon>Porphyromonadaceae</taxon>
        <taxon>Porphyromonas</taxon>
    </lineage>
</organism>
<dbReference type="GO" id="GO:0008168">
    <property type="term" value="F:methyltransferase activity"/>
    <property type="evidence" value="ECO:0007669"/>
    <property type="project" value="UniProtKB-KW"/>
</dbReference>
<dbReference type="Proteomes" id="UP000249300">
    <property type="component" value="Chromosome 1"/>
</dbReference>
<dbReference type="SMART" id="SM00028">
    <property type="entry name" value="TPR"/>
    <property type="match status" value="4"/>
</dbReference>
<dbReference type="PANTHER" id="PTHR44216">
    <property type="entry name" value="PROTEIN O-MANNOSYL-TRANSFERASE TMTC2"/>
    <property type="match status" value="1"/>
</dbReference>
<dbReference type="InterPro" id="IPR019734">
    <property type="entry name" value="TPR_rpt"/>
</dbReference>
<dbReference type="AlphaFoldDB" id="A0A2X4STC7"/>
<evidence type="ECO:0000256" key="1">
    <source>
        <dbReference type="PROSITE-ProRule" id="PRU00339"/>
    </source>
</evidence>
<dbReference type="Gene3D" id="1.25.40.10">
    <property type="entry name" value="Tetratricopeptide repeat domain"/>
    <property type="match status" value="2"/>
</dbReference>
<evidence type="ECO:0000313" key="4">
    <source>
        <dbReference type="Proteomes" id="UP000249300"/>
    </source>
</evidence>
<dbReference type="SUPFAM" id="SSF48452">
    <property type="entry name" value="TPR-like"/>
    <property type="match status" value="2"/>
</dbReference>
<dbReference type="PROSITE" id="PS50005">
    <property type="entry name" value="TPR"/>
    <property type="match status" value="2"/>
</dbReference>
<dbReference type="Pfam" id="PF13432">
    <property type="entry name" value="TPR_16"/>
    <property type="match status" value="1"/>
</dbReference>
<feature type="chain" id="PRO_5016019414" evidence="2">
    <location>
        <begin position="19"/>
        <end position="595"/>
    </location>
</feature>
<keyword evidence="2" id="KW-0732">Signal</keyword>
<protein>
    <submittedName>
        <fullName evidence="3">Predicted methyltransferase (Contains TPR repeat)</fullName>
    </submittedName>
</protein>
<dbReference type="EMBL" id="LS483447">
    <property type="protein sequence ID" value="SQH73091.1"/>
    <property type="molecule type" value="Genomic_DNA"/>
</dbReference>
<dbReference type="RefSeq" id="WP_023940954.1">
    <property type="nucleotide sequence ID" value="NZ_LS483447.1"/>
</dbReference>
<proteinExistence type="predicted"/>
<sequence>MKSIVRSFVSLICLLFYAQMSIGQEAIKTSPNKQLFDSLFYQGVLSANTGKYPQAEEFFTQAYTLDSLSPALCFSMGKAIISQLAEADSVARQSRMGEVETWLGRGYRLAPLDLEMGNLYARVLIYREKEREAYGVLEDLIDKFPERDELKIQLMEVARSSDELTEATFPLMKQWLEKATDEDAVVSFFSEIVRISLEQKRRQDLLQAVRTLTERFSTKTNFRILGIFTLISADEYKEAAKQLKKLERISSDPTDKYIMRSIYLIATDAKKAYKYIRKGLSNPEIDNEKKIQLLYEIFSSQVKEAKGWTDRQTDSLVEELYRIYPQESDVVHFYILWCLQKEDSAYTEQAYQTIEQAPEIEIIYEVLLSHAIEKEDMQQVHRICDLSKKNRPLDHLYYLFDAIAYTNEEKIQQAISELQLGLDRISTAPGDTDKKKTALSQLYSAIGDLYYAQSDLDSTLNAYEKSLEAYDSNADVLNNYAYLLAERDTDLDKALRLIKKAYDLNPDNHNILDTYGYICQKKGLLEDAEKYYRMALKDPEGAMNSTIHDHLGEVLLLMGKKEEAIEIWQQALILTEDKKEPLRKKIRAAGGEPQY</sequence>
<feature type="signal peptide" evidence="2">
    <location>
        <begin position="1"/>
        <end position="18"/>
    </location>
</feature>
<dbReference type="InterPro" id="IPR011990">
    <property type="entry name" value="TPR-like_helical_dom_sf"/>
</dbReference>
<dbReference type="GO" id="GO:0032259">
    <property type="term" value="P:methylation"/>
    <property type="evidence" value="ECO:0007669"/>
    <property type="project" value="UniProtKB-KW"/>
</dbReference>
<accession>A0A2X4STC7</accession>
<dbReference type="KEGG" id="pcre:NCTC12858_00935"/>
<name>A0A2X4STC7_9PORP</name>
<evidence type="ECO:0000256" key="2">
    <source>
        <dbReference type="SAM" id="SignalP"/>
    </source>
</evidence>
<feature type="repeat" description="TPR" evidence="1">
    <location>
        <begin position="545"/>
        <end position="578"/>
    </location>
</feature>
<keyword evidence="4" id="KW-1185">Reference proteome</keyword>
<gene>
    <name evidence="3" type="ORF">NCTC12858_00935</name>
</gene>
<reference evidence="3 4" key="1">
    <citation type="submission" date="2018-06" db="EMBL/GenBank/DDBJ databases">
        <authorList>
            <consortium name="Pathogen Informatics"/>
            <person name="Doyle S."/>
        </authorList>
    </citation>
    <scope>NUCLEOTIDE SEQUENCE [LARGE SCALE GENOMIC DNA]</scope>
    <source>
        <strain evidence="3 4">NCTC12858</strain>
    </source>
</reference>
<evidence type="ECO:0000313" key="3">
    <source>
        <dbReference type="EMBL" id="SQH73091.1"/>
    </source>
</evidence>
<keyword evidence="3" id="KW-0808">Transferase</keyword>
<feature type="repeat" description="TPR" evidence="1">
    <location>
        <begin position="440"/>
        <end position="473"/>
    </location>
</feature>
<keyword evidence="3" id="KW-0489">Methyltransferase</keyword>
<dbReference type="GO" id="GO:0035269">
    <property type="term" value="P:protein O-linked glycosylation via mannose"/>
    <property type="evidence" value="ECO:0007669"/>
    <property type="project" value="TreeGrafter"/>
</dbReference>
<dbReference type="PANTHER" id="PTHR44216:SF3">
    <property type="entry name" value="PROTEIN O-MANNOSYL-TRANSFERASE TMTC2"/>
    <property type="match status" value="1"/>
</dbReference>
<dbReference type="GO" id="GO:0000030">
    <property type="term" value="F:mannosyltransferase activity"/>
    <property type="evidence" value="ECO:0007669"/>
    <property type="project" value="TreeGrafter"/>
</dbReference>
<dbReference type="InterPro" id="IPR052384">
    <property type="entry name" value="TMTC_O-mannosyltransferase"/>
</dbReference>
<keyword evidence="1" id="KW-0802">TPR repeat</keyword>